<protein>
    <submittedName>
        <fullName evidence="2">Uncharacterized protein</fullName>
    </submittedName>
</protein>
<evidence type="ECO:0000256" key="1">
    <source>
        <dbReference type="SAM" id="SignalP"/>
    </source>
</evidence>
<keyword evidence="3" id="KW-1185">Reference proteome</keyword>
<evidence type="ECO:0000313" key="3">
    <source>
        <dbReference type="Proteomes" id="UP000054337"/>
    </source>
</evidence>
<feature type="signal peptide" evidence="1">
    <location>
        <begin position="1"/>
        <end position="17"/>
    </location>
</feature>
<gene>
    <name evidence="2" type="ORF">COCVIDRAFT_111971</name>
</gene>
<dbReference type="Proteomes" id="UP000054337">
    <property type="component" value="Unassembled WGS sequence"/>
</dbReference>
<dbReference type="AlphaFoldDB" id="W7E4Y5"/>
<dbReference type="RefSeq" id="XP_014551789.1">
    <property type="nucleotide sequence ID" value="XM_014696303.1"/>
</dbReference>
<dbReference type="EMBL" id="KI968818">
    <property type="protein sequence ID" value="EUN22209.1"/>
    <property type="molecule type" value="Genomic_DNA"/>
</dbReference>
<feature type="non-terminal residue" evidence="2">
    <location>
        <position position="1"/>
    </location>
</feature>
<proteinExistence type="predicted"/>
<evidence type="ECO:0000313" key="2">
    <source>
        <dbReference type="EMBL" id="EUN22209.1"/>
    </source>
</evidence>
<keyword evidence="1" id="KW-0732">Signal</keyword>
<sequence length="109" mass="12418">RRLTTTIFFYAPLMALAKDMAVFYTWTPYESSNSYRDNHAISMCGDIGGHIASREIGIPDGVYPNECAICRSARDSTKDYDRDWFDNSVNSYVDYAVRTGYYGRNSCHA</sequence>
<feature type="chain" id="PRO_5004890953" evidence="1">
    <location>
        <begin position="18"/>
        <end position="109"/>
    </location>
</feature>
<name>W7E4Y5_BIPV3</name>
<accession>W7E4Y5</accession>
<dbReference type="HOGENOM" id="CLU_155355_0_0_1"/>
<organism evidence="2 3">
    <name type="scientific">Bipolaris victoriae (strain FI3)</name>
    <name type="common">Victoria blight of oats agent</name>
    <name type="synonym">Cochliobolus victoriae</name>
    <dbReference type="NCBI Taxonomy" id="930091"/>
    <lineage>
        <taxon>Eukaryota</taxon>
        <taxon>Fungi</taxon>
        <taxon>Dikarya</taxon>
        <taxon>Ascomycota</taxon>
        <taxon>Pezizomycotina</taxon>
        <taxon>Dothideomycetes</taxon>
        <taxon>Pleosporomycetidae</taxon>
        <taxon>Pleosporales</taxon>
        <taxon>Pleosporineae</taxon>
        <taxon>Pleosporaceae</taxon>
        <taxon>Bipolaris</taxon>
    </lineage>
</organism>
<reference evidence="2 3" key="1">
    <citation type="journal article" date="2013" name="PLoS Genet.">
        <title>Comparative genome structure, secondary metabolite, and effector coding capacity across Cochliobolus pathogens.</title>
        <authorList>
            <person name="Condon B.J."/>
            <person name="Leng Y."/>
            <person name="Wu D."/>
            <person name="Bushley K.E."/>
            <person name="Ohm R.A."/>
            <person name="Otillar R."/>
            <person name="Martin J."/>
            <person name="Schackwitz W."/>
            <person name="Grimwood J."/>
            <person name="MohdZainudin N."/>
            <person name="Xue C."/>
            <person name="Wang R."/>
            <person name="Manning V.A."/>
            <person name="Dhillon B."/>
            <person name="Tu Z.J."/>
            <person name="Steffenson B.J."/>
            <person name="Salamov A."/>
            <person name="Sun H."/>
            <person name="Lowry S."/>
            <person name="LaButti K."/>
            <person name="Han J."/>
            <person name="Copeland A."/>
            <person name="Lindquist E."/>
            <person name="Barry K."/>
            <person name="Schmutz J."/>
            <person name="Baker S.E."/>
            <person name="Ciuffetti L.M."/>
            <person name="Grigoriev I.V."/>
            <person name="Zhong S."/>
            <person name="Turgeon B.G."/>
        </authorList>
    </citation>
    <scope>NUCLEOTIDE SEQUENCE [LARGE SCALE GENOMIC DNA]</scope>
    <source>
        <strain evidence="2 3">FI3</strain>
    </source>
</reference>
<dbReference type="GeneID" id="26250084"/>